<dbReference type="Gene3D" id="3.40.50.1000">
    <property type="entry name" value="HAD superfamily/HAD-like"/>
    <property type="match status" value="1"/>
</dbReference>
<evidence type="ECO:0000313" key="7">
    <source>
        <dbReference type="Proteomes" id="UP000054498"/>
    </source>
</evidence>
<dbReference type="GO" id="GO:0008253">
    <property type="term" value="F:5'-nucleotidase activity"/>
    <property type="evidence" value="ECO:0007669"/>
    <property type="project" value="TreeGrafter"/>
</dbReference>
<dbReference type="RefSeq" id="XP_013906143.1">
    <property type="nucleotide sequence ID" value="XM_014050689.1"/>
</dbReference>
<evidence type="ECO:0008006" key="8">
    <source>
        <dbReference type="Google" id="ProtNLM"/>
    </source>
</evidence>
<sequence>MGAQCAAVVQRRRLQPFHAAARDDSGAARAPPPRTTEGALAATTGDPQLPLVTQLEGGDKADTFVTSAGVVQDVEEEDARFDYLGETTEGNLHFVQRLKRAGVVNLFGLESLEGIVTTDLESLQGAVQEVLDCLDVPPDYSTSRPDRAIYCSRTLNLRSIKCIGFDLDYTLIHYDVDAWEGRAYEYGVEALRQLGVPVEGLRFDSSLVIRGLIMDKELGNLIKVDRFGLVKRAMHGTHMMGWQDIREAYGREVVNLRNEGRWVFLNTLFSISEAVLFCQLVDRLDQGAFSFGAGGGPGGSQLTYQGLYRMVAKALYRTHVEGKLKGEIIKDPSRFVELDPDMARTLLDQRDSGKMMLLITNSDYQYTSTLMAYAYDRFLPDGMTWRDLFDMVIVMARKPDFFSYNMSLYEVVTEDGLMRPVLAAKRGGLYCGGSARMVEKALGVEGDDILYVGDHIYTDAALAKINFRWRTALILRELEEEVDALARGRPHRAKLKELMAKKV</sequence>
<dbReference type="GO" id="GO:0046872">
    <property type="term" value="F:metal ion binding"/>
    <property type="evidence" value="ECO:0007669"/>
    <property type="project" value="UniProtKB-KW"/>
</dbReference>
<proteinExistence type="inferred from homology"/>
<gene>
    <name evidence="6" type="ORF">MNEG_0828</name>
</gene>
<dbReference type="STRING" id="145388.A0A0D2LL87"/>
<dbReference type="InterPro" id="IPR023214">
    <property type="entry name" value="HAD_sf"/>
</dbReference>
<dbReference type="PANTHER" id="PTHR12103">
    <property type="entry name" value="5'-NUCLEOTIDASE DOMAIN-CONTAINING"/>
    <property type="match status" value="1"/>
</dbReference>
<comment type="similarity">
    <text evidence="1">Belongs to the 5'(3')-deoxyribonucleotidase family.</text>
</comment>
<dbReference type="Proteomes" id="UP000054498">
    <property type="component" value="Unassembled WGS sequence"/>
</dbReference>
<organism evidence="6 7">
    <name type="scientific">Monoraphidium neglectum</name>
    <dbReference type="NCBI Taxonomy" id="145388"/>
    <lineage>
        <taxon>Eukaryota</taxon>
        <taxon>Viridiplantae</taxon>
        <taxon>Chlorophyta</taxon>
        <taxon>core chlorophytes</taxon>
        <taxon>Chlorophyceae</taxon>
        <taxon>CS clade</taxon>
        <taxon>Sphaeropleales</taxon>
        <taxon>Selenastraceae</taxon>
        <taxon>Monoraphidium</taxon>
    </lineage>
</organism>
<evidence type="ECO:0000256" key="2">
    <source>
        <dbReference type="ARBA" id="ARBA00022723"/>
    </source>
</evidence>
<dbReference type="KEGG" id="mng:MNEG_0828"/>
<evidence type="ECO:0000313" key="6">
    <source>
        <dbReference type="EMBL" id="KIZ07124.1"/>
    </source>
</evidence>
<keyword evidence="7" id="KW-1185">Reference proteome</keyword>
<dbReference type="SUPFAM" id="SSF56784">
    <property type="entry name" value="HAD-like"/>
    <property type="match status" value="1"/>
</dbReference>
<keyword evidence="2" id="KW-0479">Metal-binding</keyword>
<name>A0A0D2LL87_9CHLO</name>
<dbReference type="PANTHER" id="PTHR12103:SF22">
    <property type="entry name" value="HAD-SUPERFAMILY HYDROLASE, SUBFAMILY IG, 5'-NUCLEOTIDASE"/>
    <property type="match status" value="1"/>
</dbReference>
<feature type="region of interest" description="Disordered" evidence="5">
    <location>
        <begin position="19"/>
        <end position="46"/>
    </location>
</feature>
<evidence type="ECO:0000256" key="3">
    <source>
        <dbReference type="ARBA" id="ARBA00022801"/>
    </source>
</evidence>
<evidence type="ECO:0000256" key="1">
    <source>
        <dbReference type="ARBA" id="ARBA00009589"/>
    </source>
</evidence>
<protein>
    <recommendedName>
        <fullName evidence="8">5'-nucleotidase</fullName>
    </recommendedName>
</protein>
<keyword evidence="4" id="KW-0460">Magnesium</keyword>
<evidence type="ECO:0000256" key="5">
    <source>
        <dbReference type="SAM" id="MobiDB-lite"/>
    </source>
</evidence>
<evidence type="ECO:0000256" key="4">
    <source>
        <dbReference type="ARBA" id="ARBA00022842"/>
    </source>
</evidence>
<dbReference type="InterPro" id="IPR036412">
    <property type="entry name" value="HAD-like_sf"/>
</dbReference>
<keyword evidence="3" id="KW-0378">Hydrolase</keyword>
<dbReference type="InterPro" id="IPR008380">
    <property type="entry name" value="HAD-SF_hydro_IG_5-nucl"/>
</dbReference>
<accession>A0A0D2LL87</accession>
<dbReference type="GeneID" id="25726946"/>
<reference evidence="6 7" key="1">
    <citation type="journal article" date="2013" name="BMC Genomics">
        <title>Reconstruction of the lipid metabolism for the microalga Monoraphidium neglectum from its genome sequence reveals characteristics suitable for biofuel production.</title>
        <authorList>
            <person name="Bogen C."/>
            <person name="Al-Dilaimi A."/>
            <person name="Albersmeier A."/>
            <person name="Wichmann J."/>
            <person name="Grundmann M."/>
            <person name="Rupp O."/>
            <person name="Lauersen K.J."/>
            <person name="Blifernez-Klassen O."/>
            <person name="Kalinowski J."/>
            <person name="Goesmann A."/>
            <person name="Mussgnug J.H."/>
            <person name="Kruse O."/>
        </authorList>
    </citation>
    <scope>NUCLEOTIDE SEQUENCE [LARGE SCALE GENOMIC DNA]</scope>
    <source>
        <strain evidence="6 7">SAG 48.87</strain>
    </source>
</reference>
<dbReference type="EMBL" id="KK100292">
    <property type="protein sequence ID" value="KIZ07124.1"/>
    <property type="molecule type" value="Genomic_DNA"/>
</dbReference>
<dbReference type="Pfam" id="PF05761">
    <property type="entry name" value="5_nucleotid"/>
    <property type="match status" value="1"/>
</dbReference>
<dbReference type="AlphaFoldDB" id="A0A0D2LL87"/>
<dbReference type="NCBIfam" id="TIGR02244">
    <property type="entry name" value="HAD-IG-Ncltidse"/>
    <property type="match status" value="1"/>
</dbReference>
<dbReference type="OrthoDB" id="409330at2759"/>